<comment type="caution">
    <text evidence="4">The sequence shown here is derived from an EMBL/GenBank/DDBJ whole genome shotgun (WGS) entry which is preliminary data.</text>
</comment>
<accession>A0A437A461</accession>
<evidence type="ECO:0000313" key="5">
    <source>
        <dbReference type="Proteomes" id="UP000283090"/>
    </source>
</evidence>
<dbReference type="Gene3D" id="3.40.50.720">
    <property type="entry name" value="NAD(P)-binding Rossmann-like Domain"/>
    <property type="match status" value="1"/>
</dbReference>
<dbReference type="SUPFAM" id="SSF51735">
    <property type="entry name" value="NAD(P)-binding Rossmann-fold domains"/>
    <property type="match status" value="1"/>
</dbReference>
<dbReference type="Proteomes" id="UP000283090">
    <property type="component" value="Unassembled WGS sequence"/>
</dbReference>
<dbReference type="OrthoDB" id="542013at2759"/>
<dbReference type="GeneID" id="93586495"/>
<evidence type="ECO:0000256" key="3">
    <source>
        <dbReference type="ARBA" id="ARBA00023002"/>
    </source>
</evidence>
<dbReference type="VEuPathDB" id="FungiDB:DFL_004184"/>
<protein>
    <submittedName>
        <fullName evidence="4">Uncharacterized protein</fullName>
    </submittedName>
</protein>
<dbReference type="RefSeq" id="XP_067491424.1">
    <property type="nucleotide sequence ID" value="XM_067633235.1"/>
</dbReference>
<dbReference type="PRINTS" id="PR00081">
    <property type="entry name" value="GDHRDH"/>
</dbReference>
<gene>
    <name evidence="4" type="ORF">DFL_004184</name>
</gene>
<proteinExistence type="inferred from homology"/>
<sequence length="320" mass="35326">MGLPTLPTDLSFENQSVLITGSNTGIGLEFARVFLRRKAKAVYLVVRSLERGNNAVSQLQEDAIISKENSTAEIKVYQCDQGSFESILSFAKKFKEEVKSLNTVVLNAGVNNMSFVSTADGWESNFQINYFGAALVALELLPLLKEGQKNGVKSNLFFTSSLMHTKASVSTTALLAEEVNVLEYFAAEENRPWDPSQPYSISKLLLTMFAEELAKHETDVVSTSGCPGIVLTELDRNLPFWLKGPVLLMKKLIGREVLSSAETLMQAIITDKTGTYWSDGVVKPHASLMDTENGKKLQTKLYEQTLQKCKELDPDISLPA</sequence>
<organism evidence="4 5">
    <name type="scientific">Arthrobotrys flagrans</name>
    <name type="common">Nematode-trapping fungus</name>
    <name type="synonym">Trichothecium flagrans</name>
    <dbReference type="NCBI Taxonomy" id="97331"/>
    <lineage>
        <taxon>Eukaryota</taxon>
        <taxon>Fungi</taxon>
        <taxon>Dikarya</taxon>
        <taxon>Ascomycota</taxon>
        <taxon>Pezizomycotina</taxon>
        <taxon>Orbiliomycetes</taxon>
        <taxon>Orbiliales</taxon>
        <taxon>Orbiliaceae</taxon>
        <taxon>Arthrobotrys</taxon>
    </lineage>
</organism>
<dbReference type="STRING" id="97331.A0A437A461"/>
<dbReference type="PANTHER" id="PTHR24320:SF252">
    <property type="entry name" value="DEHYDROGENASE_REDUCTASE FAMILY PROTEIN, PUTATIVE (AFU_ORTHOLOGUE AFUA_3G08550)-RELATED"/>
    <property type="match status" value="1"/>
</dbReference>
<keyword evidence="5" id="KW-1185">Reference proteome</keyword>
<comment type="similarity">
    <text evidence="1">Belongs to the short-chain dehydrogenases/reductases (SDR) family.</text>
</comment>
<keyword evidence="2" id="KW-0521">NADP</keyword>
<evidence type="ECO:0000256" key="2">
    <source>
        <dbReference type="ARBA" id="ARBA00022857"/>
    </source>
</evidence>
<evidence type="ECO:0000313" key="4">
    <source>
        <dbReference type="EMBL" id="RVD85880.1"/>
    </source>
</evidence>
<evidence type="ECO:0000256" key="1">
    <source>
        <dbReference type="ARBA" id="ARBA00006484"/>
    </source>
</evidence>
<dbReference type="AlphaFoldDB" id="A0A437A461"/>
<name>A0A437A461_ARTFL</name>
<dbReference type="InterPro" id="IPR036291">
    <property type="entry name" value="NAD(P)-bd_dom_sf"/>
</dbReference>
<dbReference type="PANTHER" id="PTHR24320">
    <property type="entry name" value="RETINOL DEHYDROGENASE"/>
    <property type="match status" value="1"/>
</dbReference>
<keyword evidence="3" id="KW-0560">Oxidoreductase</keyword>
<dbReference type="EMBL" id="SAEB01000006">
    <property type="protein sequence ID" value="RVD85880.1"/>
    <property type="molecule type" value="Genomic_DNA"/>
</dbReference>
<dbReference type="InterPro" id="IPR002347">
    <property type="entry name" value="SDR_fam"/>
</dbReference>
<reference evidence="4 5" key="1">
    <citation type="submission" date="2019-01" db="EMBL/GenBank/DDBJ databases">
        <title>Intercellular communication is required for trap formation in the nematode-trapping fungus Duddingtonia flagrans.</title>
        <authorList>
            <person name="Youssar L."/>
            <person name="Wernet V."/>
            <person name="Hensel N."/>
            <person name="Hildebrandt H.-G."/>
            <person name="Fischer R."/>
        </authorList>
    </citation>
    <scope>NUCLEOTIDE SEQUENCE [LARGE SCALE GENOMIC DNA]</scope>
    <source>
        <strain evidence="4 5">CBS H-5679</strain>
    </source>
</reference>
<dbReference type="Pfam" id="PF00106">
    <property type="entry name" value="adh_short"/>
    <property type="match status" value="1"/>
</dbReference>
<dbReference type="GO" id="GO:0016491">
    <property type="term" value="F:oxidoreductase activity"/>
    <property type="evidence" value="ECO:0007669"/>
    <property type="project" value="UniProtKB-KW"/>
</dbReference>